<dbReference type="GO" id="GO:0019346">
    <property type="term" value="P:transsulfuration"/>
    <property type="evidence" value="ECO:0007669"/>
    <property type="project" value="InterPro"/>
</dbReference>
<comment type="similarity">
    <text evidence="2 6">Belongs to the trans-sulfuration enzymes family.</text>
</comment>
<dbReference type="PIRSF" id="PIRSF001434">
    <property type="entry name" value="CGS"/>
    <property type="match status" value="1"/>
</dbReference>
<dbReference type="Gene3D" id="3.40.640.10">
    <property type="entry name" value="Type I PLP-dependent aspartate aminotransferase-like (Major domain)"/>
    <property type="match status" value="1"/>
</dbReference>
<evidence type="ECO:0000313" key="7">
    <source>
        <dbReference type="EMBL" id="SHH57139.1"/>
    </source>
</evidence>
<evidence type="ECO:0000256" key="4">
    <source>
        <dbReference type="ARBA" id="ARBA00022898"/>
    </source>
</evidence>
<dbReference type="Proteomes" id="UP000184032">
    <property type="component" value="Unassembled WGS sequence"/>
</dbReference>
<dbReference type="GO" id="GO:0071269">
    <property type="term" value="P:L-homocysteine biosynthetic process"/>
    <property type="evidence" value="ECO:0007669"/>
    <property type="project" value="TreeGrafter"/>
</dbReference>
<dbReference type="InterPro" id="IPR015422">
    <property type="entry name" value="PyrdxlP-dep_Trfase_small"/>
</dbReference>
<dbReference type="GO" id="GO:0003961">
    <property type="term" value="F:O-acetylhomoserine aminocarboxypropyltransferase activity"/>
    <property type="evidence" value="ECO:0007669"/>
    <property type="project" value="TreeGrafter"/>
</dbReference>
<feature type="modified residue" description="N6-(pyridoxal phosphate)lysine" evidence="5">
    <location>
        <position position="209"/>
    </location>
</feature>
<name>A0A1M5U2C1_9FIRM</name>
<keyword evidence="4 5" id="KW-0663">Pyridoxal phosphate</keyword>
<keyword evidence="3" id="KW-0808">Transferase</keyword>
<sequence length="426" mass="47056">MKELKDLTVETLCVQGGYQPKNGEPRILPIFQSTTYKYDDADEVAALFDLEKDGHMYSRISNPTVNAFEEKIAQMEGGVGALATSSGQAATLLAILTICSAGEHIVAMNNLYGGTYTLIGSTLEKFGIKTTFVHLNNVEELENAIQDNTKLIFSETIGNPGVDVLDIELVANVAHKNNIPLIVDNTFATPYLCRAFDFGADIITHSTTKFLDGHATSVGGIIVDSGKFNWNNGKFSCLTDKDPNYHGLSYTETFKEQAYITKARVVFMRDLGTTMSPFNAFLTNLGVETLALRMDKHSTNALKVAKYLEKQEKVDWVNYPLLEENKNYELSKKYLSKGASGIISFGVKGGTEETKKWINNLKLTTLVVHVGDIRTHALHPASMTHRQLSEEAQIEAGILPNMVRLSVGIENVDEIIEDLDQAFKKI</sequence>
<protein>
    <submittedName>
        <fullName evidence="7">O-acetylhomoserine (Thiol)-lyase</fullName>
    </submittedName>
</protein>
<dbReference type="GO" id="GO:0006535">
    <property type="term" value="P:cysteine biosynthetic process from serine"/>
    <property type="evidence" value="ECO:0007669"/>
    <property type="project" value="TreeGrafter"/>
</dbReference>
<dbReference type="OrthoDB" id="9780685at2"/>
<dbReference type="Gene3D" id="3.90.1150.10">
    <property type="entry name" value="Aspartate Aminotransferase, domain 1"/>
    <property type="match status" value="1"/>
</dbReference>
<dbReference type="GO" id="GO:0004124">
    <property type="term" value="F:cysteine synthase activity"/>
    <property type="evidence" value="ECO:0007669"/>
    <property type="project" value="TreeGrafter"/>
</dbReference>
<dbReference type="InterPro" id="IPR015421">
    <property type="entry name" value="PyrdxlP-dep_Trfase_major"/>
</dbReference>
<dbReference type="PANTHER" id="PTHR43797">
    <property type="entry name" value="HOMOCYSTEINE/CYSTEINE SYNTHASE"/>
    <property type="match status" value="1"/>
</dbReference>
<dbReference type="SUPFAM" id="SSF53383">
    <property type="entry name" value="PLP-dependent transferases"/>
    <property type="match status" value="1"/>
</dbReference>
<gene>
    <name evidence="7" type="ORF">SAMN02745245_01640</name>
</gene>
<evidence type="ECO:0000256" key="2">
    <source>
        <dbReference type="ARBA" id="ARBA00009077"/>
    </source>
</evidence>
<evidence type="ECO:0000256" key="1">
    <source>
        <dbReference type="ARBA" id="ARBA00001933"/>
    </source>
</evidence>
<dbReference type="GO" id="GO:0016829">
    <property type="term" value="F:lyase activity"/>
    <property type="evidence" value="ECO:0007669"/>
    <property type="project" value="UniProtKB-KW"/>
</dbReference>
<evidence type="ECO:0000256" key="6">
    <source>
        <dbReference type="RuleBase" id="RU362118"/>
    </source>
</evidence>
<evidence type="ECO:0000256" key="5">
    <source>
        <dbReference type="PIRSR" id="PIRSR001434-2"/>
    </source>
</evidence>
<dbReference type="AlphaFoldDB" id="A0A1M5U2C1"/>
<dbReference type="STRING" id="1120995.SAMN02745245_01640"/>
<dbReference type="InterPro" id="IPR000277">
    <property type="entry name" value="Cys/Met-Metab_PyrdxlP-dep_enz"/>
</dbReference>
<dbReference type="NCBIfam" id="TIGR01326">
    <property type="entry name" value="OAH_OAS_sulfhy"/>
    <property type="match status" value="1"/>
</dbReference>
<dbReference type="InterPro" id="IPR015424">
    <property type="entry name" value="PyrdxlP-dep_Trfase"/>
</dbReference>
<dbReference type="RefSeq" id="WP_073185268.1">
    <property type="nucleotide sequence ID" value="NZ_FQXI01000013.1"/>
</dbReference>
<dbReference type="GO" id="GO:0005737">
    <property type="term" value="C:cytoplasm"/>
    <property type="evidence" value="ECO:0007669"/>
    <property type="project" value="TreeGrafter"/>
</dbReference>
<proteinExistence type="inferred from homology"/>
<reference evidence="8" key="1">
    <citation type="submission" date="2016-11" db="EMBL/GenBank/DDBJ databases">
        <authorList>
            <person name="Varghese N."/>
            <person name="Submissions S."/>
        </authorList>
    </citation>
    <scope>NUCLEOTIDE SEQUENCE [LARGE SCALE GENOMIC DNA]</scope>
    <source>
        <strain evidence="8">DSM 21120</strain>
    </source>
</reference>
<dbReference type="Pfam" id="PF01053">
    <property type="entry name" value="Cys_Met_Meta_PP"/>
    <property type="match status" value="1"/>
</dbReference>
<accession>A0A1M5U2C1</accession>
<dbReference type="PANTHER" id="PTHR43797:SF3">
    <property type="entry name" value="O-ACETYLHOMOSERINE SULFHYDRYLASE"/>
    <property type="match status" value="1"/>
</dbReference>
<dbReference type="GO" id="GO:0030170">
    <property type="term" value="F:pyridoxal phosphate binding"/>
    <property type="evidence" value="ECO:0007669"/>
    <property type="project" value="InterPro"/>
</dbReference>
<evidence type="ECO:0000256" key="3">
    <source>
        <dbReference type="ARBA" id="ARBA00022679"/>
    </source>
</evidence>
<dbReference type="CDD" id="cd00614">
    <property type="entry name" value="CGS_like"/>
    <property type="match status" value="1"/>
</dbReference>
<dbReference type="InterPro" id="IPR006235">
    <property type="entry name" value="OAc-hSer/O-AcSer_sulfhydrylase"/>
</dbReference>
<dbReference type="FunFam" id="3.40.640.10:FF:000035">
    <property type="entry name" value="O-succinylhomoserine sulfhydrylase"/>
    <property type="match status" value="1"/>
</dbReference>
<evidence type="ECO:0000313" key="8">
    <source>
        <dbReference type="Proteomes" id="UP000184032"/>
    </source>
</evidence>
<organism evidence="7 8">
    <name type="scientific">Anaerosphaera aminiphila DSM 21120</name>
    <dbReference type="NCBI Taxonomy" id="1120995"/>
    <lineage>
        <taxon>Bacteria</taxon>
        <taxon>Bacillati</taxon>
        <taxon>Bacillota</taxon>
        <taxon>Tissierellia</taxon>
        <taxon>Tissierellales</taxon>
        <taxon>Peptoniphilaceae</taxon>
        <taxon>Anaerosphaera</taxon>
    </lineage>
</organism>
<comment type="cofactor">
    <cofactor evidence="1 6">
        <name>pyridoxal 5'-phosphate</name>
        <dbReference type="ChEBI" id="CHEBI:597326"/>
    </cofactor>
</comment>
<dbReference type="EMBL" id="FQXI01000013">
    <property type="protein sequence ID" value="SHH57139.1"/>
    <property type="molecule type" value="Genomic_DNA"/>
</dbReference>
<keyword evidence="7" id="KW-0456">Lyase</keyword>
<keyword evidence="8" id="KW-1185">Reference proteome</keyword>